<evidence type="ECO:0000313" key="3">
    <source>
        <dbReference type="Proteomes" id="UP001225316"/>
    </source>
</evidence>
<dbReference type="RefSeq" id="WP_308948610.1">
    <property type="nucleotide sequence ID" value="NZ_JARXHW010000004.1"/>
</dbReference>
<dbReference type="SUPFAM" id="SSF103196">
    <property type="entry name" value="Roadblock/LC7 domain"/>
    <property type="match status" value="1"/>
</dbReference>
<evidence type="ECO:0000259" key="1">
    <source>
        <dbReference type="Pfam" id="PF03259"/>
    </source>
</evidence>
<comment type="caution">
    <text evidence="2">The sequence shown here is derived from an EMBL/GenBank/DDBJ whole genome shotgun (WGS) entry which is preliminary data.</text>
</comment>
<gene>
    <name evidence="2" type="ORF">QEH52_03300</name>
</gene>
<name>A0ABU1AQS2_9BACT</name>
<feature type="domain" description="Roadblock/LAMTOR2" evidence="1">
    <location>
        <begin position="12"/>
        <end position="85"/>
    </location>
</feature>
<keyword evidence="3" id="KW-1185">Reference proteome</keyword>
<sequence length="102" mass="11059">MFENIELSELEERGFIGAIACSSNGTVIESTSDDLEVFGSVLSYISQVADMIGEPFGMDSIEEVHLESANTKAVCIPQEEECLGMLCHSRANVDEILGELLT</sequence>
<organism evidence="2 3">
    <name type="scientific">Thalassobacterium maritimum</name>
    <dbReference type="NCBI Taxonomy" id="3041265"/>
    <lineage>
        <taxon>Bacteria</taxon>
        <taxon>Pseudomonadati</taxon>
        <taxon>Verrucomicrobiota</taxon>
        <taxon>Opitutia</taxon>
        <taxon>Puniceicoccales</taxon>
        <taxon>Coraliomargaritaceae</taxon>
        <taxon>Thalassobacterium</taxon>
    </lineage>
</organism>
<reference evidence="2 3" key="1">
    <citation type="submission" date="2023-04" db="EMBL/GenBank/DDBJ databases">
        <title>A novel bacteria isolated from coastal sediment.</title>
        <authorList>
            <person name="Liu X.-J."/>
            <person name="Du Z.-J."/>
        </authorList>
    </citation>
    <scope>NUCLEOTIDE SEQUENCE [LARGE SCALE GENOMIC DNA]</scope>
    <source>
        <strain evidence="2 3">SDUM461003</strain>
    </source>
</reference>
<protein>
    <submittedName>
        <fullName evidence="2">Roadblock/LC7 domain-containing protein</fullName>
    </submittedName>
</protein>
<dbReference type="Proteomes" id="UP001225316">
    <property type="component" value="Unassembled WGS sequence"/>
</dbReference>
<proteinExistence type="predicted"/>
<evidence type="ECO:0000313" key="2">
    <source>
        <dbReference type="EMBL" id="MDQ8206519.1"/>
    </source>
</evidence>
<accession>A0ABU1AQS2</accession>
<dbReference type="Pfam" id="PF03259">
    <property type="entry name" value="Robl_LC7"/>
    <property type="match status" value="1"/>
</dbReference>
<dbReference type="EMBL" id="JARXHW010000004">
    <property type="protein sequence ID" value="MDQ8206519.1"/>
    <property type="molecule type" value="Genomic_DNA"/>
</dbReference>
<dbReference type="InterPro" id="IPR004942">
    <property type="entry name" value="Roadblock/LAMTOR2_dom"/>
</dbReference>